<dbReference type="PANTHER" id="PTHR43640:SF1">
    <property type="entry name" value="THIOREDOXIN-DEPENDENT PEROXIREDOXIN"/>
    <property type="match status" value="1"/>
</dbReference>
<evidence type="ECO:0000313" key="2">
    <source>
        <dbReference type="EMBL" id="PHP66291.1"/>
    </source>
</evidence>
<dbReference type="PANTHER" id="PTHR43640">
    <property type="entry name" value="OS07G0260300 PROTEIN"/>
    <property type="match status" value="1"/>
</dbReference>
<dbReference type="OrthoDB" id="9809746at2"/>
<sequence length="185" mass="20029">MAAIPPVCDFGWKPVDATLPGVDGTSRTVLGEAGPNGLVVAFICNHCPYVLAVIDRIARDARDLRELGIGFVAICSNDAVAYPADSFDNMKRLAAEHDLPFAYLHDGTQAVARQWDAACTPDFFGFNSSMELQYRGRLDASRKETAPAGIRRDLHEAMKQVAETGQGPRDQVASMGCSIKWKDAA</sequence>
<accession>A0A2G1QLF4</accession>
<dbReference type="GO" id="GO:0016491">
    <property type="term" value="F:oxidoreductase activity"/>
    <property type="evidence" value="ECO:0007669"/>
    <property type="project" value="InterPro"/>
</dbReference>
<dbReference type="RefSeq" id="WP_099307220.1">
    <property type="nucleotide sequence ID" value="NZ_PDVP01000009.1"/>
</dbReference>
<dbReference type="InterPro" id="IPR013740">
    <property type="entry name" value="Redoxin"/>
</dbReference>
<dbReference type="CDD" id="cd02969">
    <property type="entry name" value="PRX_like1"/>
    <property type="match status" value="1"/>
</dbReference>
<dbReference type="Pfam" id="PF08534">
    <property type="entry name" value="Redoxin"/>
    <property type="match status" value="1"/>
</dbReference>
<comment type="caution">
    <text evidence="2">The sequence shown here is derived from an EMBL/GenBank/DDBJ whole genome shotgun (WGS) entry which is preliminary data.</text>
</comment>
<dbReference type="SUPFAM" id="SSF52833">
    <property type="entry name" value="Thioredoxin-like"/>
    <property type="match status" value="1"/>
</dbReference>
<evidence type="ECO:0000313" key="3">
    <source>
        <dbReference type="Proteomes" id="UP000221168"/>
    </source>
</evidence>
<proteinExistence type="predicted"/>
<protein>
    <submittedName>
        <fullName evidence="2">Thioredoxin family protein</fullName>
    </submittedName>
</protein>
<organism evidence="2 3">
    <name type="scientific">Zhengella mangrovi</name>
    <dbReference type="NCBI Taxonomy" id="1982044"/>
    <lineage>
        <taxon>Bacteria</taxon>
        <taxon>Pseudomonadati</taxon>
        <taxon>Pseudomonadota</taxon>
        <taxon>Alphaproteobacteria</taxon>
        <taxon>Hyphomicrobiales</taxon>
        <taxon>Notoacmeibacteraceae</taxon>
        <taxon>Zhengella</taxon>
    </lineage>
</organism>
<feature type="domain" description="Thioredoxin" evidence="1">
    <location>
        <begin position="8"/>
        <end position="143"/>
    </location>
</feature>
<name>A0A2G1QLF4_9HYPH</name>
<evidence type="ECO:0000259" key="1">
    <source>
        <dbReference type="PROSITE" id="PS51352"/>
    </source>
</evidence>
<gene>
    <name evidence="2" type="ORF">CSC94_15310</name>
</gene>
<dbReference type="Proteomes" id="UP000221168">
    <property type="component" value="Unassembled WGS sequence"/>
</dbReference>
<dbReference type="InterPro" id="IPR036249">
    <property type="entry name" value="Thioredoxin-like_sf"/>
</dbReference>
<dbReference type="PROSITE" id="PS51352">
    <property type="entry name" value="THIOREDOXIN_2"/>
    <property type="match status" value="1"/>
</dbReference>
<dbReference type="EMBL" id="PDVP01000009">
    <property type="protein sequence ID" value="PHP66291.1"/>
    <property type="molecule type" value="Genomic_DNA"/>
</dbReference>
<reference evidence="2 3" key="1">
    <citation type="submission" date="2017-10" db="EMBL/GenBank/DDBJ databases">
        <title>Sedimentibacterium mangrovi gen. nov., sp. nov., a novel member of family Phyllobacteriacea isolated from mangrove sediment.</title>
        <authorList>
            <person name="Liao H."/>
            <person name="Tian Y."/>
        </authorList>
    </citation>
    <scope>NUCLEOTIDE SEQUENCE [LARGE SCALE GENOMIC DNA]</scope>
    <source>
        <strain evidence="2 3">X9-2-2</strain>
    </source>
</reference>
<dbReference type="Gene3D" id="3.40.30.10">
    <property type="entry name" value="Glutaredoxin"/>
    <property type="match status" value="1"/>
</dbReference>
<keyword evidence="3" id="KW-1185">Reference proteome</keyword>
<dbReference type="AlphaFoldDB" id="A0A2G1QLF4"/>
<dbReference type="InterPro" id="IPR013766">
    <property type="entry name" value="Thioredoxin_domain"/>
</dbReference>
<dbReference type="InterPro" id="IPR047262">
    <property type="entry name" value="PRX-like1"/>
</dbReference>